<reference evidence="3" key="1">
    <citation type="submission" date="2018-11" db="EMBL/GenBank/DDBJ databases">
        <authorList>
            <person name="Alioto T."/>
            <person name="Alioto T."/>
        </authorList>
    </citation>
    <scope>NUCLEOTIDE SEQUENCE</scope>
</reference>
<feature type="region of interest" description="Disordered" evidence="2">
    <location>
        <begin position="345"/>
        <end position="367"/>
    </location>
</feature>
<evidence type="ECO:0000313" key="4">
    <source>
        <dbReference type="Proteomes" id="UP000596742"/>
    </source>
</evidence>
<evidence type="ECO:0000313" key="3">
    <source>
        <dbReference type="EMBL" id="VDH92482.1"/>
    </source>
</evidence>
<dbReference type="AlphaFoldDB" id="A0A8B6BL39"/>
<evidence type="ECO:0000256" key="1">
    <source>
        <dbReference type="SAM" id="Coils"/>
    </source>
</evidence>
<dbReference type="Proteomes" id="UP000596742">
    <property type="component" value="Unassembled WGS sequence"/>
</dbReference>
<protein>
    <recommendedName>
        <fullName evidence="5">Retrotransposon gag domain-containing protein</fullName>
    </recommendedName>
</protein>
<dbReference type="OrthoDB" id="6625979at2759"/>
<name>A0A8B6BL39_MYTGA</name>
<evidence type="ECO:0000256" key="2">
    <source>
        <dbReference type="SAM" id="MobiDB-lite"/>
    </source>
</evidence>
<comment type="caution">
    <text evidence="3">The sequence shown here is derived from an EMBL/GenBank/DDBJ whole genome shotgun (WGS) entry which is preliminary data.</text>
</comment>
<dbReference type="PANTHER" id="PTHR19963:SF30">
    <property type="entry name" value="ENDONUCLEASE_EXONUCLEASE_PHOSPHATASE DOMAIN-CONTAINING PROTEIN"/>
    <property type="match status" value="1"/>
</dbReference>
<evidence type="ECO:0008006" key="5">
    <source>
        <dbReference type="Google" id="ProtNLM"/>
    </source>
</evidence>
<organism evidence="3 4">
    <name type="scientific">Mytilus galloprovincialis</name>
    <name type="common">Mediterranean mussel</name>
    <dbReference type="NCBI Taxonomy" id="29158"/>
    <lineage>
        <taxon>Eukaryota</taxon>
        <taxon>Metazoa</taxon>
        <taxon>Spiralia</taxon>
        <taxon>Lophotrochozoa</taxon>
        <taxon>Mollusca</taxon>
        <taxon>Bivalvia</taxon>
        <taxon>Autobranchia</taxon>
        <taxon>Pteriomorphia</taxon>
        <taxon>Mytilida</taxon>
        <taxon>Mytiloidea</taxon>
        <taxon>Mytilidae</taxon>
        <taxon>Mytilinae</taxon>
        <taxon>Mytilus</taxon>
    </lineage>
</organism>
<keyword evidence="1" id="KW-0175">Coiled coil</keyword>
<feature type="coiled-coil region" evidence="1">
    <location>
        <begin position="318"/>
        <end position="345"/>
    </location>
</feature>
<gene>
    <name evidence="3" type="ORF">MGAL_10B052054</name>
</gene>
<accession>A0A8B6BL39</accession>
<sequence length="416" mass="48067">MDESSDIVTFGPSTSMVEEQDTERHNIVDTEYNLKDKQEQRDDFLELFKGQLNEFNHSLVRGFDVMSNQMQNLIGIMSRKTDDSQDMSRRQMADPINRVEANSNVENRQERNIAHSTPYQIRDVNSNNWRDSMQEKSKMKPQNYDGKEDLEEYLTQFELISELNNWGYKSKSLYLAGNLTGDARGLINELNEHDRRDFDAIVNALKNRFGSIHKAEVFRSELQTRVKGRNESIPELAQSIKKLTRKAYPSANLDVTETLALDYFIDAIPFKEIRIRLREVSPKTVAEAENIAVRLDAVHMTDRSRNCNVKAIGVETETNDLSKKIDEVIKKIDRVSNEVETLKSKETRSQEFNGNNRNYDVEPRAQGSWSKFNKGNNFLIETEEQIINIPQEAKPMVQIDMTRNKTATRETGKGRL</sequence>
<dbReference type="PANTHER" id="PTHR19963">
    <property type="entry name" value="CCHC-TYPE DOMAIN-CONTAINING PROTEIN"/>
    <property type="match status" value="1"/>
</dbReference>
<proteinExistence type="predicted"/>
<dbReference type="EMBL" id="UYJE01000345">
    <property type="protein sequence ID" value="VDH92482.1"/>
    <property type="molecule type" value="Genomic_DNA"/>
</dbReference>
<keyword evidence="4" id="KW-1185">Reference proteome</keyword>